<dbReference type="EMBL" id="AZBU02000006">
    <property type="protein sequence ID" value="TKR72428.1"/>
    <property type="molecule type" value="Genomic_DNA"/>
</dbReference>
<evidence type="ECO:0000313" key="1">
    <source>
        <dbReference type="EMBL" id="TKR72428.1"/>
    </source>
</evidence>
<keyword evidence="2" id="KW-1185">Reference proteome</keyword>
<reference evidence="1 2" key="1">
    <citation type="journal article" date="2015" name="Genome Biol.">
        <title>Comparative genomics of Steinernema reveals deeply conserved gene regulatory networks.</title>
        <authorList>
            <person name="Dillman A.R."/>
            <person name="Macchietto M."/>
            <person name="Porter C.F."/>
            <person name="Rogers A."/>
            <person name="Williams B."/>
            <person name="Antoshechkin I."/>
            <person name="Lee M.M."/>
            <person name="Goodwin Z."/>
            <person name="Lu X."/>
            <person name="Lewis E.E."/>
            <person name="Goodrich-Blair H."/>
            <person name="Stock S.P."/>
            <person name="Adams B.J."/>
            <person name="Sternberg P.W."/>
            <person name="Mortazavi A."/>
        </authorList>
    </citation>
    <scope>NUCLEOTIDE SEQUENCE [LARGE SCALE GENOMIC DNA]</scope>
    <source>
        <strain evidence="1 2">ALL</strain>
    </source>
</reference>
<reference evidence="1 2" key="2">
    <citation type="journal article" date="2019" name="G3 (Bethesda)">
        <title>Hybrid Assembly of the Genome of the Entomopathogenic Nematode Steinernema carpocapsae Identifies the X-Chromosome.</title>
        <authorList>
            <person name="Serra L."/>
            <person name="Macchietto M."/>
            <person name="Macias-Munoz A."/>
            <person name="McGill C.J."/>
            <person name="Rodriguez I.M."/>
            <person name="Rodriguez B."/>
            <person name="Murad R."/>
            <person name="Mortazavi A."/>
        </authorList>
    </citation>
    <scope>NUCLEOTIDE SEQUENCE [LARGE SCALE GENOMIC DNA]</scope>
    <source>
        <strain evidence="1 2">ALL</strain>
    </source>
</reference>
<name>A0A4U5MS29_STECR</name>
<dbReference type="Proteomes" id="UP000298663">
    <property type="component" value="Unassembled WGS sequence"/>
</dbReference>
<comment type="caution">
    <text evidence="1">The sequence shown here is derived from an EMBL/GenBank/DDBJ whole genome shotgun (WGS) entry which is preliminary data.</text>
</comment>
<organism evidence="1 2">
    <name type="scientific">Steinernema carpocapsae</name>
    <name type="common">Entomopathogenic nematode</name>
    <dbReference type="NCBI Taxonomy" id="34508"/>
    <lineage>
        <taxon>Eukaryota</taxon>
        <taxon>Metazoa</taxon>
        <taxon>Ecdysozoa</taxon>
        <taxon>Nematoda</taxon>
        <taxon>Chromadorea</taxon>
        <taxon>Rhabditida</taxon>
        <taxon>Tylenchina</taxon>
        <taxon>Panagrolaimomorpha</taxon>
        <taxon>Strongyloidoidea</taxon>
        <taxon>Steinernematidae</taxon>
        <taxon>Steinernema</taxon>
    </lineage>
</organism>
<gene>
    <name evidence="1" type="ORF">L596_019875</name>
</gene>
<protein>
    <submittedName>
        <fullName evidence="1">Uncharacterized protein</fullName>
    </submittedName>
</protein>
<accession>A0A4U5MS29</accession>
<proteinExistence type="predicted"/>
<sequence>MTMLIHILDQMHKLPFSDTKPRRLFRKRLAARLFATCLRKCSNFDQQVVINRRVFFTAFDLGDVRHSTGSPASLLSFSRVFRPFQSLFRIFNNPICSQSLNAALYGHFIVSIKRRNSVVLVSHRKRFPSVRLNA</sequence>
<evidence type="ECO:0000313" key="2">
    <source>
        <dbReference type="Proteomes" id="UP000298663"/>
    </source>
</evidence>
<dbReference type="AlphaFoldDB" id="A0A4U5MS29"/>